<dbReference type="PANTHER" id="PTHR48007">
    <property type="entry name" value="LEUCINE-RICH REPEAT RECEPTOR-LIKE PROTEIN KINASE PXC1"/>
    <property type="match status" value="1"/>
</dbReference>
<organism evidence="13 14">
    <name type="scientific">Erythroxylum novogranatense</name>
    <dbReference type="NCBI Taxonomy" id="1862640"/>
    <lineage>
        <taxon>Eukaryota</taxon>
        <taxon>Viridiplantae</taxon>
        <taxon>Streptophyta</taxon>
        <taxon>Embryophyta</taxon>
        <taxon>Tracheophyta</taxon>
        <taxon>Spermatophyta</taxon>
        <taxon>Magnoliopsida</taxon>
        <taxon>eudicotyledons</taxon>
        <taxon>Gunneridae</taxon>
        <taxon>Pentapetalae</taxon>
        <taxon>rosids</taxon>
        <taxon>fabids</taxon>
        <taxon>Malpighiales</taxon>
        <taxon>Erythroxylaceae</taxon>
        <taxon>Erythroxylum</taxon>
    </lineage>
</organism>
<dbReference type="SUPFAM" id="SSF52058">
    <property type="entry name" value="L domain-like"/>
    <property type="match status" value="1"/>
</dbReference>
<dbReference type="InterPro" id="IPR032675">
    <property type="entry name" value="LRR_dom_sf"/>
</dbReference>
<dbReference type="InterPro" id="IPR001611">
    <property type="entry name" value="Leu-rich_rpt"/>
</dbReference>
<sequence>MKCVRLVAVVVAFTASFSLAFTDPSDVEALNSLWYYLNLPILTGWMPVGGDPCGDNWQGVGCVLSNITNLNLNGLNLGGTVAESLPLFNSILQIDLSNNHISGSIPVNLPPTLQNLSLGSNELNGRIPDSLSSLSQLSYLSVSNNLLSGLIPDAFQQLTTLTTLDLSGNSLNGGLPLSMGNLSSLNSLQLQNNQLTGTLHVLQDLPLQDLNVQNNLFSGPIPAKLLTIPNFRKDGNPFNTTIIYSPPPLASPPIASASIASPPMPDQSPASIPPILHRTNSERSNIRLMWSILAGGVTIIALGICVLSMIFFKKKKAIEYAKRHDSAVYKGQANSFNDNSSLQCYNQSKKALPTPSNGALEKGGQGINPVECEIDVKGIGAYSRDNTDHKIDTTGVDLHHTQVQQPHAHIPRLPIDKVTINSSMPKQLHMNTTGLKSFTVATLQQCTHSFSEENFIGEGNFGSVYEAVIPGGKLLAVKKLRSTAWELTDGKFLELVSNISKIQHANIVDLVGYCNEHGQHLLVSEYYKNGTLYDALHVDDEVHKNLSWHTRIQLALGAARALQHLHEVCKPPIVHQNFKATNILLDEELIAHVSDCCFPPRACSSASELTGDRLSSYGYSAPECESGSCTCKSDVYSFGVVMLELLTGRKTYDRSRPRGEQHLVRWVIPQLHDIDALCGMVDPSLGGRFPVKSLSRLADTIARCLQWDPEFRPAMSEIVQDLLQM</sequence>
<dbReference type="FunFam" id="3.30.200.20:FF:000125">
    <property type="entry name" value="Protein STRUBBELIG-RECEPTOR FAMILY 8"/>
    <property type="match status" value="1"/>
</dbReference>
<dbReference type="Pfam" id="PF00560">
    <property type="entry name" value="LRR_1"/>
    <property type="match status" value="1"/>
</dbReference>
<feature type="chain" id="PRO_5043653387" description="Protein kinase domain-containing protein" evidence="11">
    <location>
        <begin position="21"/>
        <end position="725"/>
    </location>
</feature>
<dbReference type="PANTHER" id="PTHR48007:SF22">
    <property type="entry name" value="PROTEIN STRUBBELIG-RECEPTOR FAMILY 3-LIKE ISOFORM X1"/>
    <property type="match status" value="1"/>
</dbReference>
<dbReference type="InterPro" id="IPR001245">
    <property type="entry name" value="Ser-Thr/Tyr_kinase_cat_dom"/>
</dbReference>
<evidence type="ECO:0000259" key="12">
    <source>
        <dbReference type="PROSITE" id="PS50011"/>
    </source>
</evidence>
<evidence type="ECO:0000256" key="3">
    <source>
        <dbReference type="ARBA" id="ARBA00022692"/>
    </source>
</evidence>
<evidence type="ECO:0000256" key="7">
    <source>
        <dbReference type="ARBA" id="ARBA00023136"/>
    </source>
</evidence>
<feature type="domain" description="Protein kinase" evidence="12">
    <location>
        <begin position="450"/>
        <end position="725"/>
    </location>
</feature>
<keyword evidence="2" id="KW-0433">Leucine-rich repeat</keyword>
<dbReference type="Gene3D" id="1.10.510.10">
    <property type="entry name" value="Transferase(Phosphotransferase) domain 1"/>
    <property type="match status" value="1"/>
</dbReference>
<evidence type="ECO:0000256" key="10">
    <source>
        <dbReference type="SAM" id="Phobius"/>
    </source>
</evidence>
<evidence type="ECO:0000256" key="2">
    <source>
        <dbReference type="ARBA" id="ARBA00022614"/>
    </source>
</evidence>
<protein>
    <recommendedName>
        <fullName evidence="12">Protein kinase domain-containing protein</fullName>
    </recommendedName>
</protein>
<evidence type="ECO:0000256" key="8">
    <source>
        <dbReference type="ARBA" id="ARBA00023170"/>
    </source>
</evidence>
<proteinExistence type="predicted"/>
<keyword evidence="6 10" id="KW-1133">Transmembrane helix</keyword>
<feature type="transmembrane region" description="Helical" evidence="10">
    <location>
        <begin position="288"/>
        <end position="312"/>
    </location>
</feature>
<dbReference type="Gene3D" id="3.80.10.10">
    <property type="entry name" value="Ribonuclease Inhibitor"/>
    <property type="match status" value="2"/>
</dbReference>
<keyword evidence="8" id="KW-0675">Receptor</keyword>
<dbReference type="AlphaFoldDB" id="A0AAV8T4D5"/>
<dbReference type="FunFam" id="1.10.510.10:FF:000095">
    <property type="entry name" value="protein STRUBBELIG-RECEPTOR FAMILY 8"/>
    <property type="match status" value="1"/>
</dbReference>
<keyword evidence="7 10" id="KW-0472">Membrane</keyword>
<dbReference type="Proteomes" id="UP001159364">
    <property type="component" value="Linkage Group LG06"/>
</dbReference>
<evidence type="ECO:0000313" key="13">
    <source>
        <dbReference type="EMBL" id="KAJ8761617.1"/>
    </source>
</evidence>
<keyword evidence="9" id="KW-0547">Nucleotide-binding</keyword>
<comment type="subcellular location">
    <subcellularLocation>
        <location evidence="1">Membrane</location>
    </subcellularLocation>
</comment>
<evidence type="ECO:0000256" key="5">
    <source>
        <dbReference type="ARBA" id="ARBA00022737"/>
    </source>
</evidence>
<evidence type="ECO:0000256" key="11">
    <source>
        <dbReference type="SAM" id="SignalP"/>
    </source>
</evidence>
<dbReference type="Gene3D" id="3.30.200.20">
    <property type="entry name" value="Phosphorylase Kinase, domain 1"/>
    <property type="match status" value="1"/>
</dbReference>
<feature type="signal peptide" evidence="11">
    <location>
        <begin position="1"/>
        <end position="20"/>
    </location>
</feature>
<keyword evidence="5" id="KW-0677">Repeat</keyword>
<evidence type="ECO:0000256" key="6">
    <source>
        <dbReference type="ARBA" id="ARBA00022989"/>
    </source>
</evidence>
<dbReference type="SUPFAM" id="SSF56112">
    <property type="entry name" value="Protein kinase-like (PK-like)"/>
    <property type="match status" value="1"/>
</dbReference>
<dbReference type="GO" id="GO:0004672">
    <property type="term" value="F:protein kinase activity"/>
    <property type="evidence" value="ECO:0007669"/>
    <property type="project" value="InterPro"/>
</dbReference>
<name>A0AAV8T4D5_9ROSI</name>
<evidence type="ECO:0000256" key="4">
    <source>
        <dbReference type="ARBA" id="ARBA00022729"/>
    </source>
</evidence>
<gene>
    <name evidence="13" type="ORF">K2173_004393</name>
</gene>
<dbReference type="InterPro" id="IPR011009">
    <property type="entry name" value="Kinase-like_dom_sf"/>
</dbReference>
<evidence type="ECO:0000313" key="14">
    <source>
        <dbReference type="Proteomes" id="UP001159364"/>
    </source>
</evidence>
<dbReference type="Pfam" id="PF08263">
    <property type="entry name" value="LRRNT_2"/>
    <property type="match status" value="1"/>
</dbReference>
<dbReference type="InterPro" id="IPR013210">
    <property type="entry name" value="LRR_N_plant-typ"/>
</dbReference>
<dbReference type="PROSITE" id="PS00107">
    <property type="entry name" value="PROTEIN_KINASE_ATP"/>
    <property type="match status" value="1"/>
</dbReference>
<keyword evidence="9" id="KW-0067">ATP-binding</keyword>
<dbReference type="InterPro" id="IPR046959">
    <property type="entry name" value="PRK1-6/SRF4-like"/>
</dbReference>
<reference evidence="13 14" key="1">
    <citation type="submission" date="2021-09" db="EMBL/GenBank/DDBJ databases">
        <title>Genomic insights and catalytic innovation underlie evolution of tropane alkaloids biosynthesis.</title>
        <authorList>
            <person name="Wang Y.-J."/>
            <person name="Tian T."/>
            <person name="Huang J.-P."/>
            <person name="Huang S.-X."/>
        </authorList>
    </citation>
    <scope>NUCLEOTIDE SEQUENCE [LARGE SCALE GENOMIC DNA]</scope>
    <source>
        <strain evidence="13">KIB-2018</strain>
        <tissue evidence="13">Leaf</tissue>
    </source>
</reference>
<dbReference type="Pfam" id="PF13855">
    <property type="entry name" value="LRR_8"/>
    <property type="match status" value="1"/>
</dbReference>
<dbReference type="InterPro" id="IPR017441">
    <property type="entry name" value="Protein_kinase_ATP_BS"/>
</dbReference>
<dbReference type="FunFam" id="3.80.10.10:FF:000062">
    <property type="entry name" value="protein STRUBBELIG-RECEPTOR FAMILY 3"/>
    <property type="match status" value="1"/>
</dbReference>
<comment type="caution">
    <text evidence="13">The sequence shown here is derived from an EMBL/GenBank/DDBJ whole genome shotgun (WGS) entry which is preliminary data.</text>
</comment>
<dbReference type="PROSITE" id="PS50011">
    <property type="entry name" value="PROTEIN_KINASE_DOM"/>
    <property type="match status" value="1"/>
</dbReference>
<keyword evidence="4 11" id="KW-0732">Signal</keyword>
<evidence type="ECO:0000256" key="1">
    <source>
        <dbReference type="ARBA" id="ARBA00004370"/>
    </source>
</evidence>
<keyword evidence="3 10" id="KW-0812">Transmembrane</keyword>
<feature type="binding site" evidence="9">
    <location>
        <position position="479"/>
    </location>
    <ligand>
        <name>ATP</name>
        <dbReference type="ChEBI" id="CHEBI:30616"/>
    </ligand>
</feature>
<accession>A0AAV8T4D5</accession>
<dbReference type="InterPro" id="IPR000719">
    <property type="entry name" value="Prot_kinase_dom"/>
</dbReference>
<dbReference type="EMBL" id="JAIWQS010000006">
    <property type="protein sequence ID" value="KAJ8761617.1"/>
    <property type="molecule type" value="Genomic_DNA"/>
</dbReference>
<dbReference type="Pfam" id="PF07714">
    <property type="entry name" value="PK_Tyr_Ser-Thr"/>
    <property type="match status" value="1"/>
</dbReference>
<dbReference type="GO" id="GO:0016020">
    <property type="term" value="C:membrane"/>
    <property type="evidence" value="ECO:0007669"/>
    <property type="project" value="UniProtKB-SubCell"/>
</dbReference>
<dbReference type="GO" id="GO:0005524">
    <property type="term" value="F:ATP binding"/>
    <property type="evidence" value="ECO:0007669"/>
    <property type="project" value="UniProtKB-UniRule"/>
</dbReference>
<keyword evidence="14" id="KW-1185">Reference proteome</keyword>
<evidence type="ECO:0000256" key="9">
    <source>
        <dbReference type="PROSITE-ProRule" id="PRU10141"/>
    </source>
</evidence>